<organism evidence="1 2">
    <name type="scientific">Kickxella alabastrina</name>
    <dbReference type="NCBI Taxonomy" id="61397"/>
    <lineage>
        <taxon>Eukaryota</taxon>
        <taxon>Fungi</taxon>
        <taxon>Fungi incertae sedis</taxon>
        <taxon>Zoopagomycota</taxon>
        <taxon>Kickxellomycotina</taxon>
        <taxon>Kickxellomycetes</taxon>
        <taxon>Kickxellales</taxon>
        <taxon>Kickxellaceae</taxon>
        <taxon>Kickxella</taxon>
    </lineage>
</organism>
<accession>A0ACC1IWE5</accession>
<protein>
    <submittedName>
        <fullName evidence="1">Uncharacterized protein</fullName>
    </submittedName>
</protein>
<name>A0ACC1IWE5_9FUNG</name>
<gene>
    <name evidence="1" type="ORF">LPJ66_000351</name>
</gene>
<sequence>MAIPFIDIPVQFIFRKEYGCTCGDCPESKISRRTRVRILYGALQAIFDLNREYRQLESNDILDDSNLSCGYPYNWLPPNVRDPRRETLIGVHNILLVIYAIMQDNGIPYLKNIKEECAAYADKLPFTKDLIECDESVLYIMEELTAQVEGDLRGEAHNMDADDLTEALNQIQPCALDNDLQYWREALCLY</sequence>
<reference evidence="1" key="1">
    <citation type="submission" date="2022-07" db="EMBL/GenBank/DDBJ databases">
        <title>Phylogenomic reconstructions and comparative analyses of Kickxellomycotina fungi.</title>
        <authorList>
            <person name="Reynolds N.K."/>
            <person name="Stajich J.E."/>
            <person name="Barry K."/>
            <person name="Grigoriev I.V."/>
            <person name="Crous P."/>
            <person name="Smith M.E."/>
        </authorList>
    </citation>
    <scope>NUCLEOTIDE SEQUENCE</scope>
    <source>
        <strain evidence="1">Benny 63K</strain>
    </source>
</reference>
<evidence type="ECO:0000313" key="1">
    <source>
        <dbReference type="EMBL" id="KAJ1902027.1"/>
    </source>
</evidence>
<dbReference type="Proteomes" id="UP001150581">
    <property type="component" value="Unassembled WGS sequence"/>
</dbReference>
<keyword evidence="2" id="KW-1185">Reference proteome</keyword>
<dbReference type="EMBL" id="JANBPG010000008">
    <property type="protein sequence ID" value="KAJ1902027.1"/>
    <property type="molecule type" value="Genomic_DNA"/>
</dbReference>
<evidence type="ECO:0000313" key="2">
    <source>
        <dbReference type="Proteomes" id="UP001150581"/>
    </source>
</evidence>
<proteinExistence type="predicted"/>
<comment type="caution">
    <text evidence="1">The sequence shown here is derived from an EMBL/GenBank/DDBJ whole genome shotgun (WGS) entry which is preliminary data.</text>
</comment>